<gene>
    <name evidence="2" type="ORF">STVIR_0396</name>
</gene>
<comment type="caution">
    <text evidence="2">The sequence shown here is derived from an EMBL/GenBank/DDBJ whole genome shotgun (WGS) entry which is preliminary data.</text>
</comment>
<dbReference type="EMBL" id="AMLP01000017">
    <property type="protein sequence ID" value="ELS58673.1"/>
    <property type="molecule type" value="Genomic_DNA"/>
</dbReference>
<dbReference type="AlphaFoldDB" id="L8PRQ0"/>
<name>L8PRQ0_STRVR</name>
<evidence type="ECO:0000313" key="3">
    <source>
        <dbReference type="Proteomes" id="UP000011205"/>
    </source>
</evidence>
<dbReference type="Proteomes" id="UP000011205">
    <property type="component" value="Unassembled WGS sequence"/>
</dbReference>
<proteinExistence type="predicted"/>
<feature type="region of interest" description="Disordered" evidence="1">
    <location>
        <begin position="19"/>
        <end position="73"/>
    </location>
</feature>
<accession>L8PRQ0</accession>
<evidence type="ECO:0000313" key="2">
    <source>
        <dbReference type="EMBL" id="ELS58673.1"/>
    </source>
</evidence>
<evidence type="ECO:0000256" key="1">
    <source>
        <dbReference type="SAM" id="MobiDB-lite"/>
    </source>
</evidence>
<sequence length="136" mass="13856">MAERDLAASAGDVLAQHRRQAVGLVPPGVPVAADPEEAQVEQADGTGGDPGPAQAASAETEGDPGAQLGQGPRHLPHMLVLGLFLPGAEPLVVEVLAAPGVVSVPTAWRWPPGQGQIQTSRARWAGSVRGLPSTSR</sequence>
<organism evidence="2 3">
    <name type="scientific">Streptomyces viridochromogenes Tue57</name>
    <dbReference type="NCBI Taxonomy" id="1160705"/>
    <lineage>
        <taxon>Bacteria</taxon>
        <taxon>Bacillati</taxon>
        <taxon>Actinomycetota</taxon>
        <taxon>Actinomycetes</taxon>
        <taxon>Kitasatosporales</taxon>
        <taxon>Streptomycetaceae</taxon>
        <taxon>Streptomyces</taxon>
    </lineage>
</organism>
<protein>
    <submittedName>
        <fullName evidence="2">Uncharacterized protein</fullName>
    </submittedName>
</protein>
<reference evidence="2 3" key="1">
    <citation type="journal article" date="2013" name="Genome Announc.">
        <title>Draft Genome Sequence of Streptomyces viridochromogenes Strain Tu57, Producer of Avilamycin.</title>
        <authorList>
            <person name="Gruning B.A."/>
            <person name="Erxleben A."/>
            <person name="Hahnlein A."/>
            <person name="Gunther S."/>
        </authorList>
    </citation>
    <scope>NUCLEOTIDE SEQUENCE [LARGE SCALE GENOMIC DNA]</scope>
    <source>
        <strain evidence="2 3">Tue57</strain>
    </source>
</reference>
<feature type="compositionally biased region" description="Low complexity" evidence="1">
    <location>
        <begin position="21"/>
        <end position="33"/>
    </location>
</feature>